<comment type="pathway">
    <text evidence="3 4">Cofactor biosynthesis; coenzyme A biosynthesis; CoA from (R)-pantothenate: step 3/5.</text>
</comment>
<comment type="similarity">
    <text evidence="3 4">In the C-terminal section; belongs to the PPC synthetase family.</text>
</comment>
<feature type="binding site" evidence="3">
    <location>
        <begin position="316"/>
        <end position="319"/>
    </location>
    <ligand>
        <name>CTP</name>
        <dbReference type="ChEBI" id="CHEBI:37563"/>
    </ligand>
</feature>
<evidence type="ECO:0000259" key="6">
    <source>
        <dbReference type="Pfam" id="PF04127"/>
    </source>
</evidence>
<evidence type="ECO:0000313" key="8">
    <source>
        <dbReference type="Proteomes" id="UP000242694"/>
    </source>
</evidence>
<dbReference type="PANTHER" id="PTHR14359">
    <property type="entry name" value="HOMO-OLIGOMERIC FLAVIN CONTAINING CYS DECARBOXYLASE FAMILY"/>
    <property type="match status" value="1"/>
</dbReference>
<feature type="active site" description="Proton donor" evidence="3">
    <location>
        <position position="154"/>
    </location>
</feature>
<feature type="binding site" evidence="3">
    <location>
        <position position="352"/>
    </location>
    <ligand>
        <name>CTP</name>
        <dbReference type="ChEBI" id="CHEBI:37563"/>
    </ligand>
</feature>
<evidence type="ECO:0000313" key="7">
    <source>
        <dbReference type="EMBL" id="PTH18601.1"/>
    </source>
</evidence>
<dbReference type="NCBIfam" id="TIGR00521">
    <property type="entry name" value="coaBC_dfp"/>
    <property type="match status" value="1"/>
</dbReference>
<dbReference type="InterPro" id="IPR005252">
    <property type="entry name" value="CoaBC"/>
</dbReference>
<protein>
    <recommendedName>
        <fullName evidence="3">Coenzyme A biosynthesis bifunctional protein CoaBC</fullName>
    </recommendedName>
    <alternativeName>
        <fullName evidence="3">DNA/pantothenate metabolism flavoprotein</fullName>
    </alternativeName>
    <alternativeName>
        <fullName evidence="3">Phosphopantothenoylcysteine synthetase/decarboxylase</fullName>
        <shortName evidence="3">PPCS-PPCDC</shortName>
    </alternativeName>
    <domain>
        <recommendedName>
            <fullName evidence="3">Phosphopantothenoylcysteine decarboxylase</fullName>
            <shortName evidence="3">PPC decarboxylase</shortName>
            <shortName evidence="3">PPC-DC</shortName>
            <ecNumber evidence="3">4.1.1.36</ecNumber>
        </recommendedName>
        <alternativeName>
            <fullName evidence="3">CoaC</fullName>
        </alternativeName>
    </domain>
    <domain>
        <recommendedName>
            <fullName evidence="3">Phosphopantothenate--cysteine ligase</fullName>
            <ecNumber evidence="3">6.3.2.5</ecNumber>
        </recommendedName>
        <alternativeName>
            <fullName evidence="3">CoaB</fullName>
        </alternativeName>
        <alternativeName>
            <fullName evidence="3">Phosphopantothenoylcysteine synthetase</fullName>
            <shortName evidence="3">PPC synthetase</shortName>
            <shortName evidence="3">PPC-S</shortName>
        </alternativeName>
    </domain>
</protein>
<feature type="domain" description="DNA/pantothenate metabolism flavoprotein C-terminal" evidence="6">
    <location>
        <begin position="198"/>
        <end position="405"/>
    </location>
</feature>
<comment type="cofactor">
    <cofactor evidence="3">
        <name>Mg(2+)</name>
        <dbReference type="ChEBI" id="CHEBI:18420"/>
    </cofactor>
</comment>
<dbReference type="SUPFAM" id="SSF52507">
    <property type="entry name" value="Homo-oligomeric flavin-containing Cys decarboxylases, HFCD"/>
    <property type="match status" value="1"/>
</dbReference>
<keyword evidence="3" id="KW-0479">Metal-binding</keyword>
<comment type="function">
    <text evidence="4">Catalyzes two steps in the biosynthesis of coenzyme A. In the first step cysteine is conjugated to 4'-phosphopantothenate to form 4-phosphopantothenoylcysteine, in the latter compound is decarboxylated to form 4'-phosphopantotheine.</text>
</comment>
<feature type="region of interest" description="Phosphopantothenoylcysteine decarboxylase" evidence="3">
    <location>
        <begin position="1"/>
        <end position="201"/>
    </location>
</feature>
<evidence type="ECO:0000256" key="2">
    <source>
        <dbReference type="ARBA" id="ARBA00023239"/>
    </source>
</evidence>
<evidence type="ECO:0000256" key="1">
    <source>
        <dbReference type="ARBA" id="ARBA00022793"/>
    </source>
</evidence>
<comment type="caution">
    <text evidence="3">Lacks conserved residue(s) required for the propagation of feature annotation.</text>
</comment>
<dbReference type="EC" id="6.3.2.5" evidence="3"/>
<evidence type="ECO:0000259" key="5">
    <source>
        <dbReference type="Pfam" id="PF02441"/>
    </source>
</evidence>
<dbReference type="HAMAP" id="MF_02225">
    <property type="entry name" value="CoaBC"/>
    <property type="match status" value="1"/>
</dbReference>
<dbReference type="Gene3D" id="3.40.50.1950">
    <property type="entry name" value="Flavin prenyltransferase-like"/>
    <property type="match status" value="1"/>
</dbReference>
<feature type="binding site" evidence="3">
    <location>
        <position position="300"/>
    </location>
    <ligand>
        <name>CTP</name>
        <dbReference type="ChEBI" id="CHEBI:37563"/>
    </ligand>
</feature>
<dbReference type="Gene3D" id="3.40.50.10300">
    <property type="entry name" value="CoaB-like"/>
    <property type="match status" value="1"/>
</dbReference>
<keyword evidence="3 4" id="KW-0436">Ligase</keyword>
<keyword evidence="3 4" id="KW-0285">Flavoprotein</keyword>
<keyword evidence="3" id="KW-0511">Multifunctional enzyme</keyword>
<comment type="caution">
    <text evidence="7">The sequence shown here is derived from an EMBL/GenBank/DDBJ whole genome shotgun (WGS) entry which is preliminary data.</text>
</comment>
<evidence type="ECO:0000256" key="4">
    <source>
        <dbReference type="RuleBase" id="RU364078"/>
    </source>
</evidence>
<keyword evidence="2 3" id="KW-0456">Lyase</keyword>
<comment type="catalytic activity">
    <reaction evidence="3 4">
        <text>N-[(R)-4-phosphopantothenoyl]-L-cysteine + H(+) = (R)-4'-phosphopantetheine + CO2</text>
        <dbReference type="Rhea" id="RHEA:16793"/>
        <dbReference type="ChEBI" id="CHEBI:15378"/>
        <dbReference type="ChEBI" id="CHEBI:16526"/>
        <dbReference type="ChEBI" id="CHEBI:59458"/>
        <dbReference type="ChEBI" id="CHEBI:61723"/>
        <dbReference type="EC" id="4.1.1.36"/>
    </reaction>
</comment>
<dbReference type="GO" id="GO:0016874">
    <property type="term" value="F:ligase activity"/>
    <property type="evidence" value="ECO:0007669"/>
    <property type="project" value="UniProtKB-KW"/>
</dbReference>
<reference evidence="7 8" key="1">
    <citation type="journal article" date="2016" name="Front. Microbiol.">
        <title>Comprehensive Phylogenetic Analysis of Bovine Non-aureus Staphylococci Species Based on Whole-Genome Sequencing.</title>
        <authorList>
            <person name="Naushad S."/>
            <person name="Barkema H.W."/>
            <person name="Luby C."/>
            <person name="Condas L.A."/>
            <person name="Nobrega D.B."/>
            <person name="Carson D.A."/>
            <person name="De Buck J."/>
        </authorList>
    </citation>
    <scope>NUCLEOTIDE SEQUENCE [LARGE SCALE GENOMIC DNA]</scope>
    <source>
        <strain evidence="7 8">SNUC 993</strain>
    </source>
</reference>
<dbReference type="Proteomes" id="UP000242694">
    <property type="component" value="Unassembled WGS sequence"/>
</dbReference>
<dbReference type="InterPro" id="IPR035929">
    <property type="entry name" value="CoaB-like_sf"/>
</dbReference>
<dbReference type="SUPFAM" id="SSF102645">
    <property type="entry name" value="CoaB-like"/>
    <property type="match status" value="1"/>
</dbReference>
<dbReference type="Pfam" id="PF04127">
    <property type="entry name" value="DFP"/>
    <property type="match status" value="1"/>
</dbReference>
<proteinExistence type="inferred from homology"/>
<dbReference type="InterPro" id="IPR036551">
    <property type="entry name" value="Flavin_trans-like"/>
</dbReference>
<dbReference type="PANTHER" id="PTHR14359:SF6">
    <property type="entry name" value="PHOSPHOPANTOTHENOYLCYSTEINE DECARBOXYLASE"/>
    <property type="match status" value="1"/>
</dbReference>
<evidence type="ECO:0000256" key="3">
    <source>
        <dbReference type="HAMAP-Rule" id="MF_02225"/>
    </source>
</evidence>
<dbReference type="RefSeq" id="WP_107391680.1">
    <property type="nucleotide sequence ID" value="NZ_JAHCOE010000001.1"/>
</dbReference>
<comment type="pathway">
    <text evidence="3 4">Cofactor biosynthesis; coenzyme A biosynthesis; CoA from (R)-pantothenate: step 2/5.</text>
</comment>
<feature type="binding site" evidence="3">
    <location>
        <position position="334"/>
    </location>
    <ligand>
        <name>CTP</name>
        <dbReference type="ChEBI" id="CHEBI:37563"/>
    </ligand>
</feature>
<dbReference type="Pfam" id="PF02441">
    <property type="entry name" value="Flavoprotein"/>
    <property type="match status" value="1"/>
</dbReference>
<feature type="binding site" evidence="3">
    <location>
        <position position="348"/>
    </location>
    <ligand>
        <name>CTP</name>
        <dbReference type="ChEBI" id="CHEBI:37563"/>
    </ligand>
</feature>
<feature type="binding site" evidence="3">
    <location>
        <position position="290"/>
    </location>
    <ligand>
        <name>CTP</name>
        <dbReference type="ChEBI" id="CHEBI:37563"/>
    </ligand>
</feature>
<feature type="domain" description="Flavoprotein" evidence="5">
    <location>
        <begin position="2"/>
        <end position="173"/>
    </location>
</feature>
<comment type="cofactor">
    <cofactor evidence="3">
        <name>FMN</name>
        <dbReference type="ChEBI" id="CHEBI:58210"/>
    </cofactor>
    <text evidence="3">Binds 1 FMN per subunit.</text>
</comment>
<dbReference type="EMBL" id="PZDI01000014">
    <property type="protein sequence ID" value="PTH18601.1"/>
    <property type="molecule type" value="Genomic_DNA"/>
</dbReference>
<dbReference type="EC" id="4.1.1.36" evidence="3"/>
<keyword evidence="3" id="KW-0460">Magnesium</keyword>
<keyword evidence="1 3" id="KW-0210">Decarboxylase</keyword>
<dbReference type="InterPro" id="IPR003382">
    <property type="entry name" value="Flavoprotein"/>
</dbReference>
<gene>
    <name evidence="3 7" type="primary">coaBC</name>
    <name evidence="7" type="ORF">BU607_04585</name>
</gene>
<dbReference type="InterPro" id="IPR007085">
    <property type="entry name" value="DNA/pantothenate-metab_flavo_C"/>
</dbReference>
<organism evidence="7 8">
    <name type="scientific">Staphylococcus auricularis</name>
    <dbReference type="NCBI Taxonomy" id="29379"/>
    <lineage>
        <taxon>Bacteria</taxon>
        <taxon>Bacillati</taxon>
        <taxon>Bacillota</taxon>
        <taxon>Bacilli</taxon>
        <taxon>Bacillales</taxon>
        <taxon>Staphylococcaceae</taxon>
        <taxon>Staphylococcus</taxon>
    </lineage>
</organism>
<keyword evidence="8" id="KW-1185">Reference proteome</keyword>
<comment type="similarity">
    <text evidence="3 4">In the N-terminal section; belongs to the HFCD (homo-oligomeric flavin containing Cys decarboxylase) superfamily.</text>
</comment>
<comment type="catalytic activity">
    <reaction evidence="3 4">
        <text>(R)-4'-phosphopantothenate + L-cysteine + CTP = N-[(R)-4-phosphopantothenoyl]-L-cysteine + CMP + diphosphate + H(+)</text>
        <dbReference type="Rhea" id="RHEA:19397"/>
        <dbReference type="ChEBI" id="CHEBI:10986"/>
        <dbReference type="ChEBI" id="CHEBI:15378"/>
        <dbReference type="ChEBI" id="CHEBI:33019"/>
        <dbReference type="ChEBI" id="CHEBI:35235"/>
        <dbReference type="ChEBI" id="CHEBI:37563"/>
        <dbReference type="ChEBI" id="CHEBI:59458"/>
        <dbReference type="ChEBI" id="CHEBI:60377"/>
        <dbReference type="EC" id="6.3.2.5"/>
    </reaction>
</comment>
<sequence length="409" mass="44924">MKNILLAVTGGIAAYKAIDLTSKLTQAGYDVRVMLTSHAQKFVTALSFQAIGRNPVYTDTFIEENPQEIQHVALGDWADAIIVAPATANTIAKLSTGIADDIVTTTLLATETPKFIVPAMNVHMYENRRTQHNIEVLKEDGYHFIEPGEGFLACGYVAKGRMAEPLDIVSTIDRFATDSEATESTAEAPNHHIESTFAEKRALVTAGPTVEELDPVRYLSNRSSGKMGYLIAEALVERGAQVTLVSGPTHLAVPEGVEIVNTQSAQEMFEAVTERYDDQDIVFKAAAVSDYAPATPLTHKLKKQDGELQVTFTRTPDILKYLGEHKTHQYLVGFAAETQNIDNYAKAKLQRKNADVIIANNVGDRSIGFSSDDNDYTMHFKDQSTAALGKHSKAKLAHLILDKLETRWQ</sequence>
<feature type="region of interest" description="Phosphopantothenate--cysteine ligase" evidence="3">
    <location>
        <begin position="202"/>
        <end position="409"/>
    </location>
</feature>
<keyword evidence="3 4" id="KW-0288">FMN</keyword>
<comment type="function">
    <text evidence="3">Catalyzes two sequential steps in the biosynthesis of coenzyme A. In the first step cysteine is conjugated to 4'-phosphopantothenate to form 4-phosphopantothenoylcysteine. In the second step the latter compound is decarboxylated to form 4'-phosphopantotheine.</text>
</comment>
<accession>A0ABX5IG47</accession>
<name>A0ABX5IG47_9STAP</name>